<accession>A0A1Y6LZV0</accession>
<dbReference type="Pfam" id="PF00550">
    <property type="entry name" value="PP-binding"/>
    <property type="match status" value="1"/>
</dbReference>
<dbReference type="PANTHER" id="PTHR43439:SF2">
    <property type="entry name" value="ENZYME, PUTATIVE (JCVI)-RELATED"/>
    <property type="match status" value="1"/>
</dbReference>
<dbReference type="Gene3D" id="1.10.1200.10">
    <property type="entry name" value="ACP-like"/>
    <property type="match status" value="1"/>
</dbReference>
<dbReference type="Pfam" id="PF00501">
    <property type="entry name" value="AMP-binding"/>
    <property type="match status" value="1"/>
</dbReference>
<feature type="domain" description="Carrier" evidence="3">
    <location>
        <begin position="548"/>
        <end position="625"/>
    </location>
</feature>
<evidence type="ECO:0000259" key="3">
    <source>
        <dbReference type="PROSITE" id="PS50075"/>
    </source>
</evidence>
<dbReference type="EMBL" id="LT882686">
    <property type="protein sequence ID" value="SMY28948.1"/>
    <property type="molecule type" value="Genomic_DNA"/>
</dbReference>
<dbReference type="PROSITE" id="PS50075">
    <property type="entry name" value="CARRIER"/>
    <property type="match status" value="1"/>
</dbReference>
<dbReference type="Pfam" id="PF07993">
    <property type="entry name" value="NAD_binding_4"/>
    <property type="match status" value="1"/>
</dbReference>
<dbReference type="AlphaFoldDB" id="A0A1Y6LZV0"/>
<dbReference type="Pfam" id="PF23562">
    <property type="entry name" value="AMP-binding_C_3"/>
    <property type="match status" value="1"/>
</dbReference>
<name>A0A1Y6LZV0_ZYMTR</name>
<dbReference type="InterPro" id="IPR036736">
    <property type="entry name" value="ACP-like_sf"/>
</dbReference>
<dbReference type="SUPFAM" id="SSF51735">
    <property type="entry name" value="NAD(P)-binding Rossmann-fold domains"/>
    <property type="match status" value="1"/>
</dbReference>
<dbReference type="InterPro" id="IPR020845">
    <property type="entry name" value="AMP-binding_CS"/>
</dbReference>
<dbReference type="InterPro" id="IPR042099">
    <property type="entry name" value="ANL_N_sf"/>
</dbReference>
<dbReference type="Gene3D" id="3.40.50.720">
    <property type="entry name" value="NAD(P)-binding Rossmann-like Domain"/>
    <property type="match status" value="1"/>
</dbReference>
<dbReference type="PANTHER" id="PTHR43439">
    <property type="entry name" value="PHENYLACETATE-COENZYME A LIGASE"/>
    <property type="match status" value="1"/>
</dbReference>
<organism evidence="4 5">
    <name type="scientific">Zymoseptoria tritici ST99CH_1A5</name>
    <dbReference type="NCBI Taxonomy" id="1276529"/>
    <lineage>
        <taxon>Eukaryota</taxon>
        <taxon>Fungi</taxon>
        <taxon>Dikarya</taxon>
        <taxon>Ascomycota</taxon>
        <taxon>Pezizomycotina</taxon>
        <taxon>Dothideomycetes</taxon>
        <taxon>Dothideomycetidae</taxon>
        <taxon>Mycosphaerellales</taxon>
        <taxon>Mycosphaerellaceae</taxon>
        <taxon>Zymoseptoria</taxon>
    </lineage>
</organism>
<dbReference type="InterPro" id="IPR051414">
    <property type="entry name" value="Adenylate-forming_Reductase"/>
</dbReference>
<proteinExistence type="predicted"/>
<dbReference type="SUPFAM" id="SSF56801">
    <property type="entry name" value="Acetyl-CoA synthetase-like"/>
    <property type="match status" value="1"/>
</dbReference>
<keyword evidence="2" id="KW-0597">Phosphoprotein</keyword>
<sequence length="1037" mass="114135">MAESQQSNTLVEILDGLARDRPDATWWKVPKDVNLTQGWRDITYGELAQAVDGMAKWVVASIGMGTSSADIAAYVGVNDIRYAVVQLGLIKAGYMALLPSPRNSAEGQAALFSSTGCDCLLHSEGAEPHVATIRAAVPNVRAFQIPAFDDLIQQGSLTTPYQGPYKNKESDRVMVLHTSGSSGVPKPIYHTNGSIATFIRLGADPGPEARLETTVLLFEPGELMFTFAPFFHMMGTMVVWLSILAPRPICTPPHEKLPTPEIIIKAIQQTKPRIVLTPPSTLEDIVETPGGLETLKEVKYVYYGGGPLADETGVKVNQVSRVVSGMGSTEVGAIRSYVVEDPADWQYFEWAPGGGVCMEPEGDDLYELVIRPDDLSIQAAWHTMPGIEEYRTRDLFVKHPTKENLWLCKGRKDDVLVLSNGEKFGPANMEKKLEGHTTIRGAIVVGHARFQVGLLLEPDWERVGNDADPADLVDQFWPVIQQANAGNPGHGQVWKSKIGIAKRDKPFVRTPKGTVIRKQTVALYANEIEALYSNESSDDAVGRLSADASVSDTRQFLRKVFKAKGMAVIEKMSDDEDIFNHGVDSLQTMAVASTLSHAMGISVSPRVIYSHPTIASLAEHFRGSDNVANGDKPQPSREDMMAALVEKYTRNLRPRYSVVITGSTGSLGQHILQELIEAPHVEHIYALNRSTDAESRQRQSFETRGITPDFGKVSFFSTDFGQDRFGLDQDTYSLLLRTVNIFIHNAWSVDFNKTLPTYEDVHIAGTRRVVDFSIASQHHAHIVFIATIATVMNWSGVYPEATSIPERLPDSYSAAGYGGYGEGKHVASMILAKAAETAQVPVTIIRPGQLAGSAVSTAEWNRHEWFPSLVISSKALGMLPKSLGAQDVLDWMPMDAAATAVREISEASLAGESALTNGAGPNKTRFRVAHIVNPRTTTWQELSPTVQRHLAQETGKDIQMVEMKEWVKALSESPRTPEEIEKKPAIKLLEFFESLTGAEGKRLEMETRESQAMSERMRSMQAVDSGLVEKWLKEWQR</sequence>
<dbReference type="PROSITE" id="PS00455">
    <property type="entry name" value="AMP_BINDING"/>
    <property type="match status" value="1"/>
</dbReference>
<dbReference type="InterPro" id="IPR009081">
    <property type="entry name" value="PP-bd_ACP"/>
</dbReference>
<dbReference type="InterPro" id="IPR013120">
    <property type="entry name" value="FAR_NAD-bd"/>
</dbReference>
<dbReference type="InterPro" id="IPR020806">
    <property type="entry name" value="PKS_PP-bd"/>
</dbReference>
<protein>
    <recommendedName>
        <fullName evidence="3">Carrier domain-containing protein</fullName>
    </recommendedName>
</protein>
<gene>
    <name evidence="4" type="ORF">ZT1A5_G10394</name>
</gene>
<dbReference type="Gene3D" id="3.40.50.12780">
    <property type="entry name" value="N-terminal domain of ligase-like"/>
    <property type="match status" value="1"/>
</dbReference>
<evidence type="ECO:0000313" key="4">
    <source>
        <dbReference type="EMBL" id="SMY28948.1"/>
    </source>
</evidence>
<dbReference type="InterPro" id="IPR000873">
    <property type="entry name" value="AMP-dep_synth/lig_dom"/>
</dbReference>
<evidence type="ECO:0000256" key="1">
    <source>
        <dbReference type="ARBA" id="ARBA00022450"/>
    </source>
</evidence>
<dbReference type="Proteomes" id="UP000215453">
    <property type="component" value="Chromosome 11"/>
</dbReference>
<dbReference type="SMART" id="SM00823">
    <property type="entry name" value="PKS_PP"/>
    <property type="match status" value="1"/>
</dbReference>
<evidence type="ECO:0000313" key="5">
    <source>
        <dbReference type="Proteomes" id="UP000215453"/>
    </source>
</evidence>
<dbReference type="InterPro" id="IPR036291">
    <property type="entry name" value="NAD(P)-bd_dom_sf"/>
</dbReference>
<reference evidence="4 5" key="1">
    <citation type="submission" date="2016-10" db="EMBL/GenBank/DDBJ databases">
        <authorList>
            <person name="Varghese N."/>
        </authorList>
    </citation>
    <scope>NUCLEOTIDE SEQUENCE [LARGE SCALE GENOMIC DNA]</scope>
</reference>
<dbReference type="GO" id="GO:0031177">
    <property type="term" value="F:phosphopantetheine binding"/>
    <property type="evidence" value="ECO:0007669"/>
    <property type="project" value="InterPro"/>
</dbReference>
<keyword evidence="1" id="KW-0596">Phosphopantetheine</keyword>
<evidence type="ECO:0000256" key="2">
    <source>
        <dbReference type="ARBA" id="ARBA00022553"/>
    </source>
</evidence>
<dbReference type="SUPFAM" id="SSF47336">
    <property type="entry name" value="ACP-like"/>
    <property type="match status" value="1"/>
</dbReference>